<dbReference type="PANTHER" id="PTHR45614">
    <property type="entry name" value="MYB PROTEIN-RELATED"/>
    <property type="match status" value="1"/>
</dbReference>
<feature type="compositionally biased region" description="Low complexity" evidence="1">
    <location>
        <begin position="596"/>
        <end position="613"/>
    </location>
</feature>
<feature type="domain" description="Myb-like" evidence="2">
    <location>
        <begin position="84"/>
        <end position="130"/>
    </location>
</feature>
<evidence type="ECO:0000259" key="2">
    <source>
        <dbReference type="PROSITE" id="PS50090"/>
    </source>
</evidence>
<dbReference type="Gene3D" id="1.10.10.60">
    <property type="entry name" value="Homeodomain-like"/>
    <property type="match status" value="2"/>
</dbReference>
<organism evidence="4 5">
    <name type="scientific">Coccomyxa viridis</name>
    <dbReference type="NCBI Taxonomy" id="1274662"/>
    <lineage>
        <taxon>Eukaryota</taxon>
        <taxon>Viridiplantae</taxon>
        <taxon>Chlorophyta</taxon>
        <taxon>core chlorophytes</taxon>
        <taxon>Trebouxiophyceae</taxon>
        <taxon>Trebouxiophyceae incertae sedis</taxon>
        <taxon>Coccomyxaceae</taxon>
        <taxon>Coccomyxa</taxon>
    </lineage>
</organism>
<proteinExistence type="predicted"/>
<feature type="region of interest" description="Disordered" evidence="1">
    <location>
        <begin position="347"/>
        <end position="579"/>
    </location>
</feature>
<feature type="compositionally biased region" description="Pro residues" evidence="1">
    <location>
        <begin position="781"/>
        <end position="791"/>
    </location>
</feature>
<feature type="compositionally biased region" description="Acidic residues" evidence="1">
    <location>
        <begin position="414"/>
        <end position="429"/>
    </location>
</feature>
<feature type="domain" description="HTH myb-type" evidence="3">
    <location>
        <begin position="84"/>
        <end position="127"/>
    </location>
</feature>
<dbReference type="InterPro" id="IPR017930">
    <property type="entry name" value="Myb_dom"/>
</dbReference>
<dbReference type="PANTHER" id="PTHR45614:SF232">
    <property type="entry name" value="TRANSCRIPTION FACTOR MYB3R-2"/>
    <property type="match status" value="1"/>
</dbReference>
<dbReference type="Pfam" id="PF13921">
    <property type="entry name" value="Myb_DNA-bind_6"/>
    <property type="match status" value="1"/>
</dbReference>
<feature type="compositionally biased region" description="Low complexity" evidence="1">
    <location>
        <begin position="736"/>
        <end position="746"/>
    </location>
</feature>
<reference evidence="4 5" key="1">
    <citation type="submission" date="2023-10" db="EMBL/GenBank/DDBJ databases">
        <authorList>
            <person name="Maclean D."/>
            <person name="Macfadyen A."/>
        </authorList>
    </citation>
    <scope>NUCLEOTIDE SEQUENCE [LARGE SCALE GENOMIC DNA]</scope>
</reference>
<dbReference type="PROSITE" id="PS51294">
    <property type="entry name" value="HTH_MYB"/>
    <property type="match status" value="2"/>
</dbReference>
<sequence>MGNVADQNPLQASAGLPVGVPLASLMPSISSQRGDQSAAQQNSQPATPGRGTSASTLSPRSKGYAGGVTKSGKRRRRHPVAEIKGGWTLEEDTRLKQLVETYGEGSWSKLVPYFSGRIGKQLRERWNHELRPDIQKGAWTEEEETALVAQHRVHRNAWADIARALPGRTCNAVKNHWNATLRRVNRGGQRTLQSPVEIYMDELGLIDNKNRNRPLHRTHNFQNSSRPPGLSMPGSLRWLPELPPPVKVFSAALGASMDAEQPVCGAAASEPVSMGLPATPGMALSTPAMSAPAAVAPAASTALSATAPLAGIQLDASQIAEKWGHANGLARYSNANEVDTEKAQNGVGLGYQTHGRPAAAAPLSVRDPSPAAYDKPSRNGGAGRDMAAGRSKSPAQAGLDSAPSRSKSSGAAEISDDSDTDIDIEANGDDDIRKKGTFRTSSSHSTDPDEEQPGPRRSKRQRMSPQDNAFHFFNRDNTDRDPPRKPHLEEAAMALLLLDVHSAPPKGKDDGDALPRSARGRPLRPSSQRADSDSDTEDDEPPSPSVTLPRNARKRRTGWEDRDASKGPNTPASADALPKEPLARLRQVADMATQTLPLPQLQLPPAGQPQRPGSGPDGRDANTMLYGVNAAMASGRAANGMAGGYVSQVNVRDKVAGFIVQLAAMSDRWDRDASPALVRCRNGLGRSADPKVVAMRQAVLEKCMAYKGPSPTQAVAAMAALLAEMAPIVAAAHESSTAPAASEPPAGRYAGPGSIVGSTVRPLGPASRPLQRATTHHFKSNPPPASVPPPAASVQVSPATVNRAQMEAAMRALSAFPGLPVRPEMLMQAIAKQGSPHQVTSPHQSSSPHVSATGTPRMPPTSASPLTALLPGLGSDKLGTPTASAAANPTLAAAMAGMPLSQMLHMGPGMPARHAAPAAPSRLGSGPPAALSVPMPSSTAALSLPVLAGGLPSIRTKVDAGAPASTPRMASPVVPVSTPSQGAFTSLLGSAALPSSASGIPGLPLQSLLAAMSQTSTPPKLEPTLLPSMPSAAQPAQPNVQAPPQAAQPSRTGPAAM</sequence>
<name>A0AAV1HXG4_9CHLO</name>
<dbReference type="PROSITE" id="PS50090">
    <property type="entry name" value="MYB_LIKE"/>
    <property type="match status" value="2"/>
</dbReference>
<accession>A0AAV1HXG4</accession>
<feature type="region of interest" description="Disordered" evidence="1">
    <location>
        <begin position="905"/>
        <end position="930"/>
    </location>
</feature>
<dbReference type="Proteomes" id="UP001314263">
    <property type="component" value="Unassembled WGS sequence"/>
</dbReference>
<evidence type="ECO:0000259" key="3">
    <source>
        <dbReference type="PROSITE" id="PS51294"/>
    </source>
</evidence>
<evidence type="ECO:0000313" key="5">
    <source>
        <dbReference type="Proteomes" id="UP001314263"/>
    </source>
</evidence>
<feature type="compositionally biased region" description="Polar residues" evidence="1">
    <location>
        <begin position="835"/>
        <end position="854"/>
    </location>
</feature>
<gene>
    <name evidence="4" type="ORF">CVIRNUC_003054</name>
</gene>
<feature type="compositionally biased region" description="Low complexity" evidence="1">
    <location>
        <begin position="1027"/>
        <end position="1049"/>
    </location>
</feature>
<dbReference type="GO" id="GO:0000978">
    <property type="term" value="F:RNA polymerase II cis-regulatory region sequence-specific DNA binding"/>
    <property type="evidence" value="ECO:0007669"/>
    <property type="project" value="TreeGrafter"/>
</dbReference>
<dbReference type="InterPro" id="IPR001005">
    <property type="entry name" value="SANT/Myb"/>
</dbReference>
<feature type="compositionally biased region" description="Low complexity" evidence="1">
    <location>
        <begin position="906"/>
        <end position="920"/>
    </location>
</feature>
<evidence type="ECO:0000256" key="1">
    <source>
        <dbReference type="SAM" id="MobiDB-lite"/>
    </source>
</evidence>
<feature type="region of interest" description="Disordered" evidence="1">
    <location>
        <begin position="832"/>
        <end position="875"/>
    </location>
</feature>
<dbReference type="GO" id="GO:0000981">
    <property type="term" value="F:DNA-binding transcription factor activity, RNA polymerase II-specific"/>
    <property type="evidence" value="ECO:0007669"/>
    <property type="project" value="TreeGrafter"/>
</dbReference>
<feature type="compositionally biased region" description="Polar residues" evidence="1">
    <location>
        <begin position="27"/>
        <end position="59"/>
    </location>
</feature>
<feature type="region of interest" description="Disordered" evidence="1">
    <location>
        <begin position="1014"/>
        <end position="1057"/>
    </location>
</feature>
<dbReference type="SUPFAM" id="SSF46689">
    <property type="entry name" value="Homeodomain-like"/>
    <property type="match status" value="1"/>
</dbReference>
<feature type="region of interest" description="Disordered" evidence="1">
    <location>
        <begin position="736"/>
        <end position="793"/>
    </location>
</feature>
<feature type="compositionally biased region" description="Basic and acidic residues" evidence="1">
    <location>
        <begin position="473"/>
        <end position="490"/>
    </location>
</feature>
<evidence type="ECO:0000313" key="4">
    <source>
        <dbReference type="EMBL" id="CAK0763405.1"/>
    </source>
</evidence>
<dbReference type="CDD" id="cd00167">
    <property type="entry name" value="SANT"/>
    <property type="match status" value="2"/>
</dbReference>
<dbReference type="AlphaFoldDB" id="A0AAV1HXG4"/>
<protein>
    <submittedName>
        <fullName evidence="4">Uncharacterized protein</fullName>
    </submittedName>
</protein>
<feature type="region of interest" description="Disordered" evidence="1">
    <location>
        <begin position="26"/>
        <end position="79"/>
    </location>
</feature>
<dbReference type="GO" id="GO:0005634">
    <property type="term" value="C:nucleus"/>
    <property type="evidence" value="ECO:0007669"/>
    <property type="project" value="TreeGrafter"/>
</dbReference>
<feature type="domain" description="Myb-like" evidence="2">
    <location>
        <begin position="131"/>
        <end position="181"/>
    </location>
</feature>
<dbReference type="InterPro" id="IPR050560">
    <property type="entry name" value="MYB_TF"/>
</dbReference>
<keyword evidence="5" id="KW-1185">Reference proteome</keyword>
<dbReference type="InterPro" id="IPR009057">
    <property type="entry name" value="Homeodomain-like_sf"/>
</dbReference>
<comment type="caution">
    <text evidence="4">The sequence shown here is derived from an EMBL/GenBank/DDBJ whole genome shotgun (WGS) entry which is preliminary data.</text>
</comment>
<dbReference type="EMBL" id="CAUYUE010000004">
    <property type="protein sequence ID" value="CAK0763405.1"/>
    <property type="molecule type" value="Genomic_DNA"/>
</dbReference>
<feature type="domain" description="HTH myb-type" evidence="3">
    <location>
        <begin position="131"/>
        <end position="185"/>
    </location>
</feature>
<dbReference type="SMART" id="SM00717">
    <property type="entry name" value="SANT"/>
    <property type="match status" value="2"/>
</dbReference>
<feature type="region of interest" description="Disordered" evidence="1">
    <location>
        <begin position="596"/>
        <end position="622"/>
    </location>
</feature>